<dbReference type="InterPro" id="IPR055348">
    <property type="entry name" value="DctQ"/>
</dbReference>
<evidence type="ECO:0000313" key="12">
    <source>
        <dbReference type="EMBL" id="MEN9063128.1"/>
    </source>
</evidence>
<dbReference type="Pfam" id="PF04290">
    <property type="entry name" value="DctQ"/>
    <property type="match status" value="1"/>
</dbReference>
<name>A0AAW9SVR8_9RHOB</name>
<dbReference type="PANTHER" id="PTHR35011">
    <property type="entry name" value="2,3-DIKETO-L-GULONATE TRAP TRANSPORTER SMALL PERMEASE PROTEIN YIAM"/>
    <property type="match status" value="1"/>
</dbReference>
<keyword evidence="6 9" id="KW-1133">Transmembrane helix</keyword>
<feature type="domain" description="Tripartite ATP-independent periplasmic transporters DctQ component" evidence="11">
    <location>
        <begin position="63"/>
        <end position="191"/>
    </location>
</feature>
<keyword evidence="5 9" id="KW-0812">Transmembrane</keyword>
<comment type="subunit">
    <text evidence="9">The complex comprises the extracytoplasmic solute receptor protein and the two transmembrane proteins.</text>
</comment>
<comment type="subcellular location">
    <subcellularLocation>
        <location evidence="1 9">Cell inner membrane</location>
        <topology evidence="1 9">Multi-pass membrane protein</topology>
    </subcellularLocation>
</comment>
<feature type="region of interest" description="Disordered" evidence="10">
    <location>
        <begin position="1"/>
        <end position="26"/>
    </location>
</feature>
<feature type="transmembrane region" description="Helical" evidence="9">
    <location>
        <begin position="167"/>
        <end position="186"/>
    </location>
</feature>
<dbReference type="Proteomes" id="UP001428774">
    <property type="component" value="Unassembled WGS sequence"/>
</dbReference>
<keyword evidence="4 9" id="KW-0997">Cell inner membrane</keyword>
<dbReference type="RefSeq" id="WP_347168232.1">
    <property type="nucleotide sequence ID" value="NZ_JBDNCH010000004.1"/>
</dbReference>
<feature type="transmembrane region" description="Helical" evidence="9">
    <location>
        <begin position="46"/>
        <end position="67"/>
    </location>
</feature>
<evidence type="ECO:0000256" key="5">
    <source>
        <dbReference type="ARBA" id="ARBA00022692"/>
    </source>
</evidence>
<keyword evidence="7 9" id="KW-0472">Membrane</keyword>
<evidence type="ECO:0000256" key="8">
    <source>
        <dbReference type="ARBA" id="ARBA00038436"/>
    </source>
</evidence>
<evidence type="ECO:0000256" key="9">
    <source>
        <dbReference type="RuleBase" id="RU369079"/>
    </source>
</evidence>
<evidence type="ECO:0000256" key="7">
    <source>
        <dbReference type="ARBA" id="ARBA00023136"/>
    </source>
</evidence>
<organism evidence="12 13">
    <name type="scientific">Ponticoccus litoralis</name>
    <dbReference type="NCBI Taxonomy" id="422297"/>
    <lineage>
        <taxon>Bacteria</taxon>
        <taxon>Pseudomonadati</taxon>
        <taxon>Pseudomonadota</taxon>
        <taxon>Alphaproteobacteria</taxon>
        <taxon>Rhodobacterales</taxon>
        <taxon>Roseobacteraceae</taxon>
        <taxon>Ponticoccus</taxon>
    </lineage>
</organism>
<evidence type="ECO:0000256" key="6">
    <source>
        <dbReference type="ARBA" id="ARBA00022989"/>
    </source>
</evidence>
<feature type="transmembrane region" description="Helical" evidence="9">
    <location>
        <begin position="122"/>
        <end position="146"/>
    </location>
</feature>
<evidence type="ECO:0000256" key="3">
    <source>
        <dbReference type="ARBA" id="ARBA00022475"/>
    </source>
</evidence>
<dbReference type="InterPro" id="IPR007387">
    <property type="entry name" value="TRAP_DctQ"/>
</dbReference>
<evidence type="ECO:0000256" key="1">
    <source>
        <dbReference type="ARBA" id="ARBA00004429"/>
    </source>
</evidence>
<gene>
    <name evidence="12" type="ORF">ABFB10_21220</name>
</gene>
<dbReference type="AlphaFoldDB" id="A0AAW9SVR8"/>
<keyword evidence="13" id="KW-1185">Reference proteome</keyword>
<comment type="caution">
    <text evidence="12">The sequence shown here is derived from an EMBL/GenBank/DDBJ whole genome shotgun (WGS) entry which is preliminary data.</text>
</comment>
<evidence type="ECO:0000313" key="13">
    <source>
        <dbReference type="Proteomes" id="UP001428774"/>
    </source>
</evidence>
<protein>
    <recommendedName>
        <fullName evidence="9">TRAP transporter small permease protein</fullName>
    </recommendedName>
</protein>
<evidence type="ECO:0000256" key="2">
    <source>
        <dbReference type="ARBA" id="ARBA00022448"/>
    </source>
</evidence>
<comment type="function">
    <text evidence="9">Part of the tripartite ATP-independent periplasmic (TRAP) transport system.</text>
</comment>
<dbReference type="GO" id="GO:0022857">
    <property type="term" value="F:transmembrane transporter activity"/>
    <property type="evidence" value="ECO:0007669"/>
    <property type="project" value="UniProtKB-UniRule"/>
</dbReference>
<reference evidence="12 13" key="1">
    <citation type="submission" date="2024-05" db="EMBL/GenBank/DDBJ databases">
        <title>Genome sequence of Ponticoccus litoralis KCCM 90028.</title>
        <authorList>
            <person name="Kim J.M."/>
            <person name="Lee J.K."/>
            <person name="Choi B.J."/>
            <person name="Bayburt H."/>
            <person name="Baek J.H."/>
            <person name="Jeon C.O."/>
        </authorList>
    </citation>
    <scope>NUCLEOTIDE SEQUENCE [LARGE SCALE GENOMIC DNA]</scope>
    <source>
        <strain evidence="12 13">KCCM 90028</strain>
    </source>
</reference>
<evidence type="ECO:0000256" key="4">
    <source>
        <dbReference type="ARBA" id="ARBA00022519"/>
    </source>
</evidence>
<accession>A0AAW9SVR8</accession>
<keyword evidence="3" id="KW-1003">Cell membrane</keyword>
<dbReference type="GO" id="GO:0005886">
    <property type="term" value="C:plasma membrane"/>
    <property type="evidence" value="ECO:0007669"/>
    <property type="project" value="UniProtKB-SubCell"/>
</dbReference>
<evidence type="ECO:0000259" key="11">
    <source>
        <dbReference type="Pfam" id="PF04290"/>
    </source>
</evidence>
<sequence length="202" mass="22706">MKELHHTDSLDGILSPPAIAPVPDAEDRRTAPYTGLGGLYQAEAGIAWLMRVVMFVAMISLGLLMAAQVFMRYVVSLPFLGIEEMAPMLAVWVYFVGMAYSTRNREHIEGGLLSLIVKNEKVLLAVRLFGSIICLIAMVIFLKFAWDFASFNISLNRKSSYMRLPKYLWDLSMVFGFGMMCLYYLLQAFLEARALLSKSKVA</sequence>
<proteinExistence type="inferred from homology"/>
<evidence type="ECO:0000256" key="10">
    <source>
        <dbReference type="SAM" id="MobiDB-lite"/>
    </source>
</evidence>
<feature type="transmembrane region" description="Helical" evidence="9">
    <location>
        <begin position="79"/>
        <end position="102"/>
    </location>
</feature>
<dbReference type="EMBL" id="JBDNCH010000004">
    <property type="protein sequence ID" value="MEN9063128.1"/>
    <property type="molecule type" value="Genomic_DNA"/>
</dbReference>
<comment type="similarity">
    <text evidence="8 9">Belongs to the TRAP transporter small permease family.</text>
</comment>
<keyword evidence="2 9" id="KW-0813">Transport</keyword>